<dbReference type="PANTHER" id="PTHR43883:SF1">
    <property type="entry name" value="GLUCONOKINASE"/>
    <property type="match status" value="1"/>
</dbReference>
<gene>
    <name evidence="3" type="ORF">CKO42_22115</name>
</gene>
<dbReference type="Gene3D" id="3.90.1200.10">
    <property type="match status" value="1"/>
</dbReference>
<evidence type="ECO:0000256" key="1">
    <source>
        <dbReference type="SAM" id="MobiDB-lite"/>
    </source>
</evidence>
<comment type="caution">
    <text evidence="3">The sequence shown here is derived from an EMBL/GenBank/DDBJ whole genome shotgun (WGS) entry which is preliminary data.</text>
</comment>
<name>A0A9X0WCU1_9GAMM</name>
<dbReference type="Gene3D" id="3.40.50.300">
    <property type="entry name" value="P-loop containing nucleotide triphosphate hydrolases"/>
    <property type="match status" value="1"/>
</dbReference>
<dbReference type="RefSeq" id="WP_200249156.1">
    <property type="nucleotide sequence ID" value="NZ_NRRY01000057.1"/>
</dbReference>
<dbReference type="InterPro" id="IPR002575">
    <property type="entry name" value="Aminoglycoside_PTrfase"/>
</dbReference>
<dbReference type="InterPro" id="IPR011009">
    <property type="entry name" value="Kinase-like_dom_sf"/>
</dbReference>
<keyword evidence="4" id="KW-1185">Reference proteome</keyword>
<dbReference type="InterPro" id="IPR052732">
    <property type="entry name" value="Cell-binding_unc_protein"/>
</dbReference>
<dbReference type="SUPFAM" id="SSF52540">
    <property type="entry name" value="P-loop containing nucleoside triphosphate hydrolases"/>
    <property type="match status" value="1"/>
</dbReference>
<feature type="domain" description="Aminoglycoside phosphotransferase" evidence="2">
    <location>
        <begin position="66"/>
        <end position="292"/>
    </location>
</feature>
<protein>
    <recommendedName>
        <fullName evidence="2">Aminoglycoside phosphotransferase domain-containing protein</fullName>
    </recommendedName>
</protein>
<reference evidence="3 4" key="1">
    <citation type="journal article" date="2020" name="Microorganisms">
        <title>Osmotic Adaptation and Compatible Solute Biosynthesis of Phototrophic Bacteria as Revealed from Genome Analyses.</title>
        <authorList>
            <person name="Imhoff J.F."/>
            <person name="Rahn T."/>
            <person name="Kunzel S."/>
            <person name="Keller A."/>
            <person name="Neulinger S.C."/>
        </authorList>
    </citation>
    <scope>NUCLEOTIDE SEQUENCE [LARGE SCALE GENOMIC DNA]</scope>
    <source>
        <strain evidence="3 4">DSM 25653</strain>
    </source>
</reference>
<dbReference type="SUPFAM" id="SSF56112">
    <property type="entry name" value="Protein kinase-like (PK-like)"/>
    <property type="match status" value="1"/>
</dbReference>
<organism evidence="3 4">
    <name type="scientific">Lamprobacter modestohalophilus</name>
    <dbReference type="NCBI Taxonomy" id="1064514"/>
    <lineage>
        <taxon>Bacteria</taxon>
        <taxon>Pseudomonadati</taxon>
        <taxon>Pseudomonadota</taxon>
        <taxon>Gammaproteobacteria</taxon>
        <taxon>Chromatiales</taxon>
        <taxon>Chromatiaceae</taxon>
        <taxon>Lamprobacter</taxon>
    </lineage>
</organism>
<dbReference type="Proteomes" id="UP001138768">
    <property type="component" value="Unassembled WGS sequence"/>
</dbReference>
<evidence type="ECO:0000313" key="4">
    <source>
        <dbReference type="Proteomes" id="UP001138768"/>
    </source>
</evidence>
<feature type="region of interest" description="Disordered" evidence="1">
    <location>
        <begin position="317"/>
        <end position="343"/>
    </location>
</feature>
<evidence type="ECO:0000259" key="2">
    <source>
        <dbReference type="Pfam" id="PF01636"/>
    </source>
</evidence>
<dbReference type="PANTHER" id="PTHR43883">
    <property type="entry name" value="SLR0207 PROTEIN"/>
    <property type="match status" value="1"/>
</dbReference>
<dbReference type="Pfam" id="PF13671">
    <property type="entry name" value="AAA_33"/>
    <property type="match status" value="1"/>
</dbReference>
<evidence type="ECO:0000313" key="3">
    <source>
        <dbReference type="EMBL" id="MBK1621067.1"/>
    </source>
</evidence>
<proteinExistence type="predicted"/>
<dbReference type="InterPro" id="IPR027417">
    <property type="entry name" value="P-loop_NTPase"/>
</dbReference>
<accession>A0A9X0WCU1</accession>
<dbReference type="EMBL" id="NRRY01000057">
    <property type="protein sequence ID" value="MBK1621067.1"/>
    <property type="molecule type" value="Genomic_DNA"/>
</dbReference>
<dbReference type="Pfam" id="PF01636">
    <property type="entry name" value="APH"/>
    <property type="match status" value="1"/>
</dbReference>
<dbReference type="AlphaFoldDB" id="A0A9X0WCU1"/>
<sequence length="571" mass="63950">MLANELAPLADLLDPGAYPHPVDQVEGLITHISQIFLAGDYAYKLKRPVSLGFVDFSTLGRRRFYCEEELRLNRRLAPQLYLDVVPVVRVRNQVRMNVEGEVIDYALRMRRFEQRLLLSQHPLNESLVDRLAERVARFHSSLSPAPPDTPYGDPSAVLAPMLDNFPPLRSALAVCEGQEAEVKRCLQRLQRLERWTRKRFAFLRPVIEQRRRDGFIRECHGDMHRGNIVVLDEQPLIFDCLEFNPSLRWIDTMSEVAFLTMDLAESGASSFSRRLLNRYLEVSGDYAGLRLLRFYQVYRALVRAKVSAIQLMQAQPSQAIETGRPSPPSGSPPLDADAPSPAPRCSSGLSVRAALFHYLALAKTCTGRHRPKLFITHGLSGSGKTWIGNLLREHLPIIQIRSDIERKRLCGVAPQSRPSAQQVAQLYTADVNERTYARLLALARELIEAGFSVLVDATFLQRRQRARFRALAQTLNCPHRILVMQAPMHLLRERISARSLVGADASDADIDVLSLQIANHEPLTEAEHPMAVFLNSEAPMQIEAVLAHVAGDPGKRAPGIASLSTASHAAS</sequence>